<dbReference type="Proteomes" id="UP000317169">
    <property type="component" value="Unassembled WGS sequence"/>
</dbReference>
<dbReference type="AlphaFoldDB" id="A0A507ZPG1"/>
<name>A0A507ZPG1_9FLAO</name>
<dbReference type="EMBL" id="VIAR01000003">
    <property type="protein sequence ID" value="TQD39656.1"/>
    <property type="molecule type" value="Genomic_DNA"/>
</dbReference>
<comment type="caution">
    <text evidence="2">The sequence shown here is derived from an EMBL/GenBank/DDBJ whole genome shotgun (WGS) entry which is preliminary data.</text>
</comment>
<accession>A0A507ZPG1</accession>
<dbReference type="PANTHER" id="PTHR37309:SF1">
    <property type="entry name" value="SLR0284 PROTEIN"/>
    <property type="match status" value="1"/>
</dbReference>
<dbReference type="OrthoDB" id="6402664at2"/>
<organism evidence="2 3">
    <name type="scientific">Haloflavibacter putidus</name>
    <dbReference type="NCBI Taxonomy" id="2576776"/>
    <lineage>
        <taxon>Bacteria</taxon>
        <taxon>Pseudomonadati</taxon>
        <taxon>Bacteroidota</taxon>
        <taxon>Flavobacteriia</taxon>
        <taxon>Flavobacteriales</taxon>
        <taxon>Flavobacteriaceae</taxon>
        <taxon>Haloflavibacter</taxon>
    </lineage>
</organism>
<keyword evidence="1" id="KW-0472">Membrane</keyword>
<evidence type="ECO:0000313" key="3">
    <source>
        <dbReference type="Proteomes" id="UP000317169"/>
    </source>
</evidence>
<dbReference type="InterPro" id="IPR007165">
    <property type="entry name" value="Phage_holin_4_2"/>
</dbReference>
<protein>
    <submittedName>
        <fullName evidence="2">Phage holin family protein</fullName>
    </submittedName>
</protein>
<dbReference type="PANTHER" id="PTHR37309">
    <property type="entry name" value="SLR0284 PROTEIN"/>
    <property type="match status" value="1"/>
</dbReference>
<dbReference type="RefSeq" id="WP_141420899.1">
    <property type="nucleotide sequence ID" value="NZ_VIAR01000003.1"/>
</dbReference>
<gene>
    <name evidence="2" type="ORF">FKR84_03935</name>
</gene>
<sequence>MRTLIRILVTALVVVILANLLAGVEIRNYFTGILVAAVLGLLNLIVRPILVLFTLPVTILTFGLFLLVINAFIVLMVSGLIGGFYVAGFWWALFFSLLLSIFQAILFSVFSDR</sequence>
<keyword evidence="1" id="KW-1133">Transmembrane helix</keyword>
<dbReference type="Pfam" id="PF04020">
    <property type="entry name" value="Phage_holin_4_2"/>
    <property type="match status" value="1"/>
</dbReference>
<proteinExistence type="predicted"/>
<feature type="transmembrane region" description="Helical" evidence="1">
    <location>
        <begin position="89"/>
        <end position="110"/>
    </location>
</feature>
<evidence type="ECO:0000313" key="2">
    <source>
        <dbReference type="EMBL" id="TQD39656.1"/>
    </source>
</evidence>
<reference evidence="2 3" key="1">
    <citation type="submission" date="2019-06" db="EMBL/GenBank/DDBJ databases">
        <title>Flavibacter putida gen. nov., sp. nov., a novel marine bacterium of the family Flavobacteriaceae isolated from coastal seawater.</title>
        <authorList>
            <person name="Feng X."/>
        </authorList>
    </citation>
    <scope>NUCLEOTIDE SEQUENCE [LARGE SCALE GENOMIC DNA]</scope>
    <source>
        <strain evidence="2 3">PLHSN227</strain>
    </source>
</reference>
<feature type="transmembrane region" description="Helical" evidence="1">
    <location>
        <begin position="62"/>
        <end position="83"/>
    </location>
</feature>
<keyword evidence="3" id="KW-1185">Reference proteome</keyword>
<evidence type="ECO:0000256" key="1">
    <source>
        <dbReference type="SAM" id="Phobius"/>
    </source>
</evidence>
<feature type="transmembrane region" description="Helical" evidence="1">
    <location>
        <begin position="33"/>
        <end position="55"/>
    </location>
</feature>
<keyword evidence="1" id="KW-0812">Transmembrane</keyword>